<feature type="transmembrane region" description="Helical" evidence="4">
    <location>
        <begin position="166"/>
        <end position="183"/>
    </location>
</feature>
<feature type="domain" description="Methyl-accepting transducer" evidence="5">
    <location>
        <begin position="218"/>
        <end position="454"/>
    </location>
</feature>
<dbReference type="PROSITE" id="PS50111">
    <property type="entry name" value="CHEMOTAXIS_TRANSDUC_2"/>
    <property type="match status" value="1"/>
</dbReference>
<keyword evidence="1 2" id="KW-0807">Transducer</keyword>
<feature type="transmembrane region" description="Helical" evidence="4">
    <location>
        <begin position="128"/>
        <end position="146"/>
    </location>
</feature>
<dbReference type="PANTHER" id="PTHR32089">
    <property type="entry name" value="METHYL-ACCEPTING CHEMOTAXIS PROTEIN MCPB"/>
    <property type="match status" value="1"/>
</dbReference>
<keyword evidence="4" id="KW-0812">Transmembrane</keyword>
<feature type="compositionally biased region" description="Polar residues" evidence="3">
    <location>
        <begin position="485"/>
        <end position="495"/>
    </location>
</feature>
<evidence type="ECO:0000259" key="5">
    <source>
        <dbReference type="PROSITE" id="PS50111"/>
    </source>
</evidence>
<dbReference type="EMBL" id="MKCS01000001">
    <property type="protein sequence ID" value="OHX14370.1"/>
    <property type="molecule type" value="Genomic_DNA"/>
</dbReference>
<comment type="caution">
    <text evidence="6">The sequence shown here is derived from an EMBL/GenBank/DDBJ whole genome shotgun (WGS) entry which is preliminary data.</text>
</comment>
<organism evidence="6 7">
    <name type="scientific">Chromobacterium sphagni</name>
    <dbReference type="NCBI Taxonomy" id="1903179"/>
    <lineage>
        <taxon>Bacteria</taxon>
        <taxon>Pseudomonadati</taxon>
        <taxon>Pseudomonadota</taxon>
        <taxon>Betaproteobacteria</taxon>
        <taxon>Neisseriales</taxon>
        <taxon>Chromobacteriaceae</taxon>
        <taxon>Chromobacterium</taxon>
    </lineage>
</organism>
<name>A0A1S1X4L4_9NEIS</name>
<dbReference type="PANTHER" id="PTHR32089:SF112">
    <property type="entry name" value="LYSOZYME-LIKE PROTEIN-RELATED"/>
    <property type="match status" value="1"/>
</dbReference>
<accession>A0A1S1X4L4</accession>
<feature type="transmembrane region" description="Helical" evidence="4">
    <location>
        <begin position="80"/>
        <end position="98"/>
    </location>
</feature>
<dbReference type="SUPFAM" id="SSF58104">
    <property type="entry name" value="Methyl-accepting chemotaxis protein (MCP) signaling domain"/>
    <property type="match status" value="1"/>
</dbReference>
<evidence type="ECO:0000256" key="3">
    <source>
        <dbReference type="SAM" id="MobiDB-lite"/>
    </source>
</evidence>
<feature type="region of interest" description="Disordered" evidence="3">
    <location>
        <begin position="479"/>
        <end position="504"/>
    </location>
</feature>
<dbReference type="CDD" id="cd11386">
    <property type="entry name" value="MCP_signal"/>
    <property type="match status" value="1"/>
</dbReference>
<evidence type="ECO:0000313" key="7">
    <source>
        <dbReference type="Proteomes" id="UP000180088"/>
    </source>
</evidence>
<dbReference type="SMART" id="SM00283">
    <property type="entry name" value="MA"/>
    <property type="match status" value="1"/>
</dbReference>
<feature type="transmembrane region" description="Helical" evidence="4">
    <location>
        <begin position="28"/>
        <end position="48"/>
    </location>
</feature>
<dbReference type="RefSeq" id="WP_071116061.1">
    <property type="nucleotide sequence ID" value="NZ_MKCS01000001.1"/>
</dbReference>
<dbReference type="AlphaFoldDB" id="A0A1S1X4L4"/>
<keyword evidence="4" id="KW-1133">Transmembrane helix</keyword>
<reference evidence="6 7" key="1">
    <citation type="submission" date="2016-09" db="EMBL/GenBank/DDBJ databases">
        <title>Chromobacterium muskegensis sp. nov., an insecticidal bacterium isolated from Sphagnum bogs.</title>
        <authorList>
            <person name="Sparks M.E."/>
            <person name="Blackburn M.B."/>
            <person name="Gundersen-Rindal D.E."/>
            <person name="Mitchell A."/>
            <person name="Farrar R."/>
            <person name="Kuhar D."/>
        </authorList>
    </citation>
    <scope>NUCLEOTIDE SEQUENCE [LARGE SCALE GENOMIC DNA]</scope>
    <source>
        <strain evidence="6 7">37-2</strain>
    </source>
</reference>
<dbReference type="GO" id="GO:0016020">
    <property type="term" value="C:membrane"/>
    <property type="evidence" value="ECO:0007669"/>
    <property type="project" value="InterPro"/>
</dbReference>
<dbReference type="GO" id="GO:0007165">
    <property type="term" value="P:signal transduction"/>
    <property type="evidence" value="ECO:0007669"/>
    <property type="project" value="UniProtKB-KW"/>
</dbReference>
<evidence type="ECO:0000256" key="4">
    <source>
        <dbReference type="SAM" id="Phobius"/>
    </source>
</evidence>
<protein>
    <submittedName>
        <fullName evidence="6">Chemotaxis protein</fullName>
    </submittedName>
</protein>
<dbReference type="STRING" id="1903179.BI347_13280"/>
<feature type="transmembrane region" description="Helical" evidence="4">
    <location>
        <begin position="54"/>
        <end position="73"/>
    </location>
</feature>
<gene>
    <name evidence="6" type="ORF">BI347_13280</name>
</gene>
<feature type="transmembrane region" description="Helical" evidence="4">
    <location>
        <begin position="104"/>
        <end position="121"/>
    </location>
</feature>
<evidence type="ECO:0000256" key="1">
    <source>
        <dbReference type="ARBA" id="ARBA00023224"/>
    </source>
</evidence>
<evidence type="ECO:0000313" key="6">
    <source>
        <dbReference type="EMBL" id="OHX14370.1"/>
    </source>
</evidence>
<keyword evidence="4" id="KW-0472">Membrane</keyword>
<sequence>MSIQAITEWFMPDAVRQAPEQAIRARTVVGVGLLAGLMAPLFAVEYLMLGHYPMAEGIALGGLGLLCGPLLLRLSGAVRFTAEFITSCMYAMVCWMVYVNGGILSTSLMWFAAIPFTAVFIGTRRSGMFWLAMSLIAVGVVMWLSSTPGGIPPSPLPHDELPKLQAKSLAGLSLVVLVLALAFDKAKSKSFEKLESARQDAERASQALSRMMEQISRSIRDASSASRQIADSTGSMALTMAEQRGRSEDMVVVAQQMAVVTSQNAEQSTTATQLAQTAGSAALAGGEAMDQAVTQLGRAGEVIGRAAGRLEELGQRSAEVSGIVQLIRDIADQTNLLALNAAIEAARAGELGRGFAVVADEVRKLAERTQNATQDIESKIKVIVDGTNQALVAMRDGSRQMQAGRDNAQDAQHKLSGIIRETGELAGLLGQVSQAEASQNQGFSQFAGDIVAVGESTRSLSGETQNIAEAIRRLDAQMEKLHQAVSRQEPASTQASERRDPSWS</sequence>
<evidence type="ECO:0000256" key="2">
    <source>
        <dbReference type="PROSITE-ProRule" id="PRU00284"/>
    </source>
</evidence>
<dbReference type="InterPro" id="IPR004089">
    <property type="entry name" value="MCPsignal_dom"/>
</dbReference>
<dbReference type="Gene3D" id="1.10.287.950">
    <property type="entry name" value="Methyl-accepting chemotaxis protein"/>
    <property type="match status" value="1"/>
</dbReference>
<proteinExistence type="predicted"/>
<dbReference type="Pfam" id="PF00015">
    <property type="entry name" value="MCPsignal"/>
    <property type="match status" value="1"/>
</dbReference>
<dbReference type="Proteomes" id="UP000180088">
    <property type="component" value="Unassembled WGS sequence"/>
</dbReference>